<organism evidence="2 3">
    <name type="scientific">Dokdonella immobilis</name>
    <dbReference type="NCBI Taxonomy" id="578942"/>
    <lineage>
        <taxon>Bacteria</taxon>
        <taxon>Pseudomonadati</taxon>
        <taxon>Pseudomonadota</taxon>
        <taxon>Gammaproteobacteria</taxon>
        <taxon>Lysobacterales</taxon>
        <taxon>Rhodanobacteraceae</taxon>
        <taxon>Dokdonella</taxon>
    </lineage>
</organism>
<name>A0A1I4ZUF2_9GAMM</name>
<dbReference type="STRING" id="578942.SAMN05216289_12914"/>
<feature type="compositionally biased region" description="Basic and acidic residues" evidence="1">
    <location>
        <begin position="16"/>
        <end position="30"/>
    </location>
</feature>
<dbReference type="AlphaFoldDB" id="A0A1I4ZUF2"/>
<sequence>MQPNPQTRQSPAGTGRRVEQHHQSVRDRTKQTSSRPADPIPALLARLDRVRQYGNGWRADCPVGHSSRGTLAIRVGDDGRVLMRCHACIDVHPVLDALGMELADLFPARMEASAWSPRERREAVTMADWRAALSVLGTEATVIEVAAAAIGRGDMLDDGDIERVHLAAQRIHGAREVLA</sequence>
<protein>
    <submittedName>
        <fullName evidence="2">Uncharacterized protein</fullName>
    </submittedName>
</protein>
<evidence type="ECO:0000313" key="3">
    <source>
        <dbReference type="Proteomes" id="UP000198575"/>
    </source>
</evidence>
<feature type="compositionally biased region" description="Polar residues" evidence="1">
    <location>
        <begin position="1"/>
        <end position="12"/>
    </location>
</feature>
<keyword evidence="3" id="KW-1185">Reference proteome</keyword>
<feature type="region of interest" description="Disordered" evidence="1">
    <location>
        <begin position="1"/>
        <end position="41"/>
    </location>
</feature>
<dbReference type="EMBL" id="FOVF01000029">
    <property type="protein sequence ID" value="SFN53874.1"/>
    <property type="molecule type" value="Genomic_DNA"/>
</dbReference>
<accession>A0A1I4ZUF2</accession>
<evidence type="ECO:0000313" key="2">
    <source>
        <dbReference type="EMBL" id="SFN53874.1"/>
    </source>
</evidence>
<gene>
    <name evidence="2" type="ORF">SAMN05216289_12914</name>
</gene>
<dbReference type="Proteomes" id="UP000198575">
    <property type="component" value="Unassembled WGS sequence"/>
</dbReference>
<reference evidence="2 3" key="1">
    <citation type="submission" date="2016-10" db="EMBL/GenBank/DDBJ databases">
        <authorList>
            <person name="de Groot N.N."/>
        </authorList>
    </citation>
    <scope>NUCLEOTIDE SEQUENCE [LARGE SCALE GENOMIC DNA]</scope>
    <source>
        <strain evidence="2 3">CGMCC 1.7659</strain>
    </source>
</reference>
<proteinExistence type="predicted"/>
<evidence type="ECO:0000256" key="1">
    <source>
        <dbReference type="SAM" id="MobiDB-lite"/>
    </source>
</evidence>